<dbReference type="RefSeq" id="WP_107137348.1">
    <property type="nucleotide sequence ID" value="NZ_PYSV01000005.1"/>
</dbReference>
<dbReference type="Proteomes" id="UP000240317">
    <property type="component" value="Unassembled WGS sequence"/>
</dbReference>
<comment type="subcellular location">
    <subcellularLocation>
        <location evidence="1 9">Cell membrane</location>
        <topology evidence="1 9">Multi-pass membrane protein</topology>
    </subcellularLocation>
</comment>
<keyword evidence="6 9" id="KW-0812">Transmembrane</keyword>
<dbReference type="OrthoDB" id="9785113at2"/>
<dbReference type="InterPro" id="IPR005672">
    <property type="entry name" value="Phosphate_PstA"/>
</dbReference>
<dbReference type="GO" id="GO:0005886">
    <property type="term" value="C:plasma membrane"/>
    <property type="evidence" value="ECO:0007669"/>
    <property type="project" value="UniProtKB-SubCell"/>
</dbReference>
<dbReference type="InterPro" id="IPR000515">
    <property type="entry name" value="MetI-like"/>
</dbReference>
<feature type="transmembrane region" description="Helical" evidence="9">
    <location>
        <begin position="103"/>
        <end position="125"/>
    </location>
</feature>
<evidence type="ECO:0000256" key="1">
    <source>
        <dbReference type="ARBA" id="ARBA00004651"/>
    </source>
</evidence>
<proteinExistence type="inferred from homology"/>
<dbReference type="GO" id="GO:0005315">
    <property type="term" value="F:phosphate transmembrane transporter activity"/>
    <property type="evidence" value="ECO:0007669"/>
    <property type="project" value="InterPro"/>
</dbReference>
<feature type="transmembrane region" description="Helical" evidence="9">
    <location>
        <begin position="137"/>
        <end position="157"/>
    </location>
</feature>
<dbReference type="SUPFAM" id="SSF161098">
    <property type="entry name" value="MetI-like"/>
    <property type="match status" value="1"/>
</dbReference>
<dbReference type="InterPro" id="IPR035906">
    <property type="entry name" value="MetI-like_sf"/>
</dbReference>
<dbReference type="PANTHER" id="PTHR42922:SF1">
    <property type="entry name" value="PHOSPHATE TRANSPORT SYSTEM PERMEASE PROTEIN PSTA"/>
    <property type="match status" value="1"/>
</dbReference>
<keyword evidence="12" id="KW-1185">Reference proteome</keyword>
<reference evidence="11 12" key="1">
    <citation type="submission" date="2018-03" db="EMBL/GenBank/DDBJ databases">
        <title>Draft genome of Deinococcus sp. OD32.</title>
        <authorList>
            <person name="Wang X.-P."/>
            <person name="Du Z.-J."/>
        </authorList>
    </citation>
    <scope>NUCLEOTIDE SEQUENCE [LARGE SCALE GENOMIC DNA]</scope>
    <source>
        <strain evidence="11 12">OD32</strain>
    </source>
</reference>
<evidence type="ECO:0000256" key="3">
    <source>
        <dbReference type="ARBA" id="ARBA00022448"/>
    </source>
</evidence>
<feature type="domain" description="ABC transmembrane type-1" evidence="10">
    <location>
        <begin position="97"/>
        <end position="298"/>
    </location>
</feature>
<evidence type="ECO:0000256" key="6">
    <source>
        <dbReference type="ARBA" id="ARBA00022692"/>
    </source>
</evidence>
<gene>
    <name evidence="11" type="primary">pstA</name>
    <name evidence="11" type="ORF">C8263_06635</name>
</gene>
<evidence type="ECO:0000256" key="9">
    <source>
        <dbReference type="RuleBase" id="RU363043"/>
    </source>
</evidence>
<dbReference type="NCBIfam" id="TIGR00974">
    <property type="entry name" value="3a0107s02c"/>
    <property type="match status" value="1"/>
</dbReference>
<evidence type="ECO:0000313" key="12">
    <source>
        <dbReference type="Proteomes" id="UP000240317"/>
    </source>
</evidence>
<dbReference type="Gene3D" id="1.10.3720.10">
    <property type="entry name" value="MetI-like"/>
    <property type="match status" value="1"/>
</dbReference>
<feature type="transmembrane region" description="Helical" evidence="9">
    <location>
        <begin position="279"/>
        <end position="298"/>
    </location>
</feature>
<dbReference type="CDD" id="cd06261">
    <property type="entry name" value="TM_PBP2"/>
    <property type="match status" value="1"/>
</dbReference>
<feature type="transmembrane region" description="Helical" evidence="9">
    <location>
        <begin position="23"/>
        <end position="48"/>
    </location>
</feature>
<dbReference type="InterPro" id="IPR051408">
    <property type="entry name" value="Phosphate_transprt_permease"/>
</dbReference>
<evidence type="ECO:0000256" key="4">
    <source>
        <dbReference type="ARBA" id="ARBA00022475"/>
    </source>
</evidence>
<dbReference type="GO" id="GO:0035435">
    <property type="term" value="P:phosphate ion transmembrane transport"/>
    <property type="evidence" value="ECO:0007669"/>
    <property type="project" value="InterPro"/>
</dbReference>
<dbReference type="EMBL" id="PYSV01000005">
    <property type="protein sequence ID" value="PTA68474.1"/>
    <property type="molecule type" value="Genomic_DNA"/>
</dbReference>
<sequence>MSAATPPAAGRHGLSPARRARNLLMGGLILLSTLLVVAPLILIFLYLLREGFGAMFNLDFARAREGLGAVFSGANLDFFTKTPAPEGETGGGLANAILGSIQMLAMASVIGVLVGVAGGIFLAEYPRHPLMPTIRMVSDVLAGIPAIVMGLVAYGLIVLQFGFSGLAGAVALGFLMIPIVVRTTEEVLKLVPQTVREAGLALGLPKWLVTLRIVLPAAAGGIVTGVMLALARVAGEAAPLLFTAFGNSAINLDPTKPMSALPLEIYRGATSAYDENQRLAKAGALLLIILIFVTSLLARRASRRK</sequence>
<dbReference type="PROSITE" id="PS50928">
    <property type="entry name" value="ABC_TM1"/>
    <property type="match status" value="1"/>
</dbReference>
<dbReference type="Pfam" id="PF00528">
    <property type="entry name" value="BPD_transp_1"/>
    <property type="match status" value="1"/>
</dbReference>
<keyword evidence="8 9" id="KW-0472">Membrane</keyword>
<dbReference type="AlphaFoldDB" id="A0A2T3W9K1"/>
<protein>
    <recommendedName>
        <fullName evidence="9">Phosphate transport system permease protein PstA</fullName>
    </recommendedName>
</protein>
<comment type="caution">
    <text evidence="11">The sequence shown here is derived from an EMBL/GenBank/DDBJ whole genome shotgun (WGS) entry which is preliminary data.</text>
</comment>
<keyword evidence="4 9" id="KW-1003">Cell membrane</keyword>
<dbReference type="PANTHER" id="PTHR42922">
    <property type="entry name" value="PHOSPHATE TRANSPORT SYSTEM PERMEASE PROTEIN PSTA"/>
    <property type="match status" value="1"/>
</dbReference>
<comment type="similarity">
    <text evidence="2 9">Belongs to the binding-protein-dependent transport system permease family. CysTW subfamily.</text>
</comment>
<keyword evidence="3" id="KW-0813">Transport</keyword>
<accession>A0A2T3W9K1</accession>
<organism evidence="11 12">
    <name type="scientific">Deinococcus arcticus</name>
    <dbReference type="NCBI Taxonomy" id="2136176"/>
    <lineage>
        <taxon>Bacteria</taxon>
        <taxon>Thermotogati</taxon>
        <taxon>Deinococcota</taxon>
        <taxon>Deinococci</taxon>
        <taxon>Deinococcales</taxon>
        <taxon>Deinococcaceae</taxon>
        <taxon>Deinococcus</taxon>
    </lineage>
</organism>
<evidence type="ECO:0000256" key="2">
    <source>
        <dbReference type="ARBA" id="ARBA00007069"/>
    </source>
</evidence>
<evidence type="ECO:0000256" key="5">
    <source>
        <dbReference type="ARBA" id="ARBA00022592"/>
    </source>
</evidence>
<evidence type="ECO:0000256" key="7">
    <source>
        <dbReference type="ARBA" id="ARBA00022989"/>
    </source>
</evidence>
<evidence type="ECO:0000259" key="10">
    <source>
        <dbReference type="PROSITE" id="PS50928"/>
    </source>
</evidence>
<name>A0A2T3W9K1_9DEIO</name>
<keyword evidence="7 9" id="KW-1133">Transmembrane helix</keyword>
<evidence type="ECO:0000313" key="11">
    <source>
        <dbReference type="EMBL" id="PTA68474.1"/>
    </source>
</evidence>
<keyword evidence="5" id="KW-0592">Phosphate transport</keyword>
<evidence type="ECO:0000256" key="8">
    <source>
        <dbReference type="ARBA" id="ARBA00023136"/>
    </source>
</evidence>
<feature type="transmembrane region" description="Helical" evidence="9">
    <location>
        <begin position="213"/>
        <end position="234"/>
    </location>
</feature>
<feature type="transmembrane region" description="Helical" evidence="9">
    <location>
        <begin position="163"/>
        <end position="181"/>
    </location>
</feature>